<dbReference type="EMBL" id="AACB03000001">
    <property type="protein sequence ID" value="KAE8304969.1"/>
    <property type="molecule type" value="Genomic_DNA"/>
</dbReference>
<dbReference type="GO" id="GO:0102265">
    <property type="term" value="F:tRNA-dihydrouridine47 synthase activity"/>
    <property type="evidence" value="ECO:0007669"/>
    <property type="project" value="UniProtKB-EC"/>
</dbReference>
<keyword evidence="7" id="KW-0863">Zinc-finger</keyword>
<dbReference type="Pfam" id="PF01207">
    <property type="entry name" value="Dus"/>
    <property type="match status" value="1"/>
</dbReference>
<dbReference type="InterPro" id="IPR000571">
    <property type="entry name" value="Znf_CCCH"/>
</dbReference>
<evidence type="ECO:0000256" key="5">
    <source>
        <dbReference type="ARBA" id="ARBA00049447"/>
    </source>
</evidence>
<dbReference type="OMA" id="CEMVFAR"/>
<accession>A8BQN9</accession>
<evidence type="ECO:0000256" key="1">
    <source>
        <dbReference type="ARBA" id="ARBA00012376"/>
    </source>
</evidence>
<comment type="catalytic activity">
    <reaction evidence="3">
        <text>5,6-dihydrouridine(47) in tRNA + NAD(+) = uridine(47) in tRNA + NADH + H(+)</text>
        <dbReference type="Rhea" id="RHEA:53364"/>
        <dbReference type="Rhea" id="RHEA-COMP:13539"/>
        <dbReference type="Rhea" id="RHEA-COMP:13540"/>
        <dbReference type="ChEBI" id="CHEBI:15378"/>
        <dbReference type="ChEBI" id="CHEBI:57540"/>
        <dbReference type="ChEBI" id="CHEBI:57945"/>
        <dbReference type="ChEBI" id="CHEBI:65315"/>
        <dbReference type="ChEBI" id="CHEBI:74443"/>
        <dbReference type="EC" id="1.3.1.89"/>
    </reaction>
    <physiologicalReaction direction="right-to-left" evidence="3">
        <dbReference type="Rhea" id="RHEA:53366"/>
    </physiologicalReaction>
</comment>
<dbReference type="HOGENOM" id="CLU_013299_7_3_1"/>
<gene>
    <name evidence="8" type="ORF">GL50803_003565</name>
</gene>
<evidence type="ECO:0000313" key="9">
    <source>
        <dbReference type="Proteomes" id="UP000001548"/>
    </source>
</evidence>
<organism evidence="8 9">
    <name type="scientific">Giardia intestinalis (strain ATCC 50803 / WB clone C6)</name>
    <name type="common">Giardia lamblia</name>
    <dbReference type="NCBI Taxonomy" id="184922"/>
    <lineage>
        <taxon>Eukaryota</taxon>
        <taxon>Metamonada</taxon>
        <taxon>Diplomonadida</taxon>
        <taxon>Hexamitidae</taxon>
        <taxon>Giardiinae</taxon>
        <taxon>Giardia</taxon>
    </lineage>
</organism>
<keyword evidence="7" id="KW-0288">FMN</keyword>
<comment type="cofactor">
    <cofactor evidence="7">
        <name>FMN</name>
        <dbReference type="ChEBI" id="CHEBI:58210"/>
    </cofactor>
</comment>
<keyword evidence="2" id="KW-0507">mRNA processing</keyword>
<dbReference type="GO" id="GO:0050660">
    <property type="term" value="F:flavin adenine dinucleotide binding"/>
    <property type="evidence" value="ECO:0007669"/>
    <property type="project" value="UniProtKB-UniRule"/>
</dbReference>
<keyword evidence="7" id="KW-0819">tRNA processing</keyword>
<dbReference type="KEGG" id="gla:GL50803_003565"/>
<keyword evidence="7" id="KW-0285">Flavoprotein</keyword>
<dbReference type="PANTHER" id="PTHR45846">
    <property type="entry name" value="TRNA-DIHYDROURIDINE(47) SYNTHASE [NAD(P)(+)]-LIKE"/>
    <property type="match status" value="1"/>
</dbReference>
<evidence type="ECO:0000256" key="6">
    <source>
        <dbReference type="ARBA" id="ARBA00049513"/>
    </source>
</evidence>
<comment type="catalytic activity">
    <reaction evidence="6">
        <text>5,6-dihydrouridine(47) in tRNA + NADP(+) = uridine(47) in tRNA + NADPH + H(+)</text>
        <dbReference type="Rhea" id="RHEA:53360"/>
        <dbReference type="Rhea" id="RHEA-COMP:13539"/>
        <dbReference type="Rhea" id="RHEA-COMP:13540"/>
        <dbReference type="ChEBI" id="CHEBI:15378"/>
        <dbReference type="ChEBI" id="CHEBI:57783"/>
        <dbReference type="ChEBI" id="CHEBI:58349"/>
        <dbReference type="ChEBI" id="CHEBI:65315"/>
        <dbReference type="ChEBI" id="CHEBI:74443"/>
        <dbReference type="EC" id="1.3.1.89"/>
    </reaction>
    <physiologicalReaction direction="right-to-left" evidence="6">
        <dbReference type="Rhea" id="RHEA:53362"/>
    </physiologicalReaction>
</comment>
<keyword evidence="7" id="KW-0479">Metal-binding</keyword>
<dbReference type="FunCoup" id="A8BQN9">
    <property type="interactions" value="199"/>
</dbReference>
<dbReference type="RefSeq" id="XP_001705451.1">
    <property type="nucleotide sequence ID" value="XM_001705399.1"/>
</dbReference>
<dbReference type="GO" id="GO:0006397">
    <property type="term" value="P:mRNA processing"/>
    <property type="evidence" value="ECO:0007669"/>
    <property type="project" value="UniProtKB-KW"/>
</dbReference>
<name>A8BQN9_GIAIC</name>
<dbReference type="Gene3D" id="3.20.20.70">
    <property type="entry name" value="Aldolase class I"/>
    <property type="match status" value="1"/>
</dbReference>
<comment type="catalytic activity">
    <reaction evidence="5">
        <text>a 5,6-dihydrouridine in mRNA + NADP(+) = a uridine in mRNA + NADPH + H(+)</text>
        <dbReference type="Rhea" id="RHEA:69855"/>
        <dbReference type="Rhea" id="RHEA-COMP:14658"/>
        <dbReference type="Rhea" id="RHEA-COMP:17789"/>
        <dbReference type="ChEBI" id="CHEBI:15378"/>
        <dbReference type="ChEBI" id="CHEBI:57783"/>
        <dbReference type="ChEBI" id="CHEBI:58349"/>
        <dbReference type="ChEBI" id="CHEBI:65315"/>
        <dbReference type="ChEBI" id="CHEBI:74443"/>
    </reaction>
    <physiologicalReaction direction="right-to-left" evidence="5">
        <dbReference type="Rhea" id="RHEA:69857"/>
    </physiologicalReaction>
</comment>
<dbReference type="Proteomes" id="UP000001548">
    <property type="component" value="Unassembled WGS sequence"/>
</dbReference>
<keyword evidence="9" id="KW-1185">Reference proteome</keyword>
<dbReference type="PANTHER" id="PTHR45846:SF1">
    <property type="entry name" value="TRNA-DIHYDROURIDINE(47) SYNTHASE [NAD(P)(+)]-LIKE"/>
    <property type="match status" value="1"/>
</dbReference>
<evidence type="ECO:0000256" key="7">
    <source>
        <dbReference type="RuleBase" id="RU291113"/>
    </source>
</evidence>
<dbReference type="GO" id="GO:0017150">
    <property type="term" value="F:tRNA dihydrouridine synthase activity"/>
    <property type="evidence" value="ECO:0000318"/>
    <property type="project" value="GO_Central"/>
</dbReference>
<dbReference type="CDD" id="cd02801">
    <property type="entry name" value="DUS_like_FMN"/>
    <property type="match status" value="1"/>
</dbReference>
<dbReference type="EC" id="1.3.1.-" evidence="7"/>
<proteinExistence type="inferred from homology"/>
<evidence type="ECO:0000256" key="4">
    <source>
        <dbReference type="ARBA" id="ARBA00048342"/>
    </source>
</evidence>
<dbReference type="SUPFAM" id="SSF51395">
    <property type="entry name" value="FMN-linked oxidoreductases"/>
    <property type="match status" value="1"/>
</dbReference>
<evidence type="ECO:0000256" key="2">
    <source>
        <dbReference type="ARBA" id="ARBA00022664"/>
    </source>
</evidence>
<dbReference type="VEuPathDB" id="GiardiaDB:GL50803_3565"/>
<reference evidence="8 9" key="1">
    <citation type="journal article" date="2007" name="Science">
        <title>Genomic minimalism in the early diverging intestinal parasite Giardia lamblia.</title>
        <authorList>
            <person name="Morrison H.G."/>
            <person name="McArthur A.G."/>
            <person name="Gillin F.D."/>
            <person name="Aley S.B."/>
            <person name="Adam R.D."/>
            <person name="Olsen G.J."/>
            <person name="Best A.A."/>
            <person name="Cande W.Z."/>
            <person name="Chen F."/>
            <person name="Cipriano M.J."/>
            <person name="Davids B.J."/>
            <person name="Dawson S.C."/>
            <person name="Elmendorf H.G."/>
            <person name="Hehl A.B."/>
            <person name="Holder M.E."/>
            <person name="Huse S.M."/>
            <person name="Kim U.U."/>
            <person name="Lasek-Nesselquist E."/>
            <person name="Manning G."/>
            <person name="Nigam A."/>
            <person name="Nixon J.E."/>
            <person name="Palm D."/>
            <person name="Passamaneck N.E."/>
            <person name="Prabhu A."/>
            <person name="Reich C.I."/>
            <person name="Reiner D.S."/>
            <person name="Samuelson J."/>
            <person name="Svard S.G."/>
            <person name="Sogin M.L."/>
        </authorList>
    </citation>
    <scope>NUCLEOTIDE SEQUENCE [LARGE SCALE GENOMIC DNA]</scope>
    <source>
        <strain evidence="8 9">WB C6</strain>
    </source>
</reference>
<dbReference type="STRING" id="184922.A8BQN9"/>
<keyword evidence="7" id="KW-0560">Oxidoreductase</keyword>
<protein>
    <recommendedName>
        <fullName evidence="1 7">tRNA-dihydrouridine(47) synthase [NAD(P)(+)]</fullName>
        <ecNumber evidence="7">1.3.1.-</ecNumber>
    </recommendedName>
    <alternativeName>
        <fullName evidence="7">tRNA-dihydrouridine synthase 3</fullName>
    </alternativeName>
</protein>
<comment type="caution">
    <text evidence="8">The sequence shown here is derived from an EMBL/GenBank/DDBJ whole genome shotgun (WGS) entry which is preliminary data.</text>
</comment>
<dbReference type="PROSITE" id="PS50103">
    <property type="entry name" value="ZF_C3H1"/>
    <property type="match status" value="1"/>
</dbReference>
<dbReference type="InterPro" id="IPR035587">
    <property type="entry name" value="DUS-like_FMN-bd"/>
</dbReference>
<comment type="catalytic activity">
    <reaction evidence="4">
        <text>a 5,6-dihydrouridine in mRNA + NAD(+) = a uridine in mRNA + NADH + H(+)</text>
        <dbReference type="Rhea" id="RHEA:69851"/>
        <dbReference type="Rhea" id="RHEA-COMP:14658"/>
        <dbReference type="Rhea" id="RHEA-COMP:17789"/>
        <dbReference type="ChEBI" id="CHEBI:15378"/>
        <dbReference type="ChEBI" id="CHEBI:57540"/>
        <dbReference type="ChEBI" id="CHEBI:57945"/>
        <dbReference type="ChEBI" id="CHEBI:65315"/>
        <dbReference type="ChEBI" id="CHEBI:74443"/>
    </reaction>
    <physiologicalReaction direction="right-to-left" evidence="4">
        <dbReference type="Rhea" id="RHEA:69853"/>
    </physiologicalReaction>
</comment>
<evidence type="ECO:0000256" key="3">
    <source>
        <dbReference type="ARBA" id="ARBA00048266"/>
    </source>
</evidence>
<dbReference type="InterPro" id="IPR013785">
    <property type="entry name" value="Aldolase_TIM"/>
</dbReference>
<comment type="similarity">
    <text evidence="7">Belongs to the dus family. Dus3 subfamily.</text>
</comment>
<keyword evidence="7" id="KW-0862">Zinc</keyword>
<dbReference type="GeneID" id="5698358"/>
<evidence type="ECO:0000313" key="8">
    <source>
        <dbReference type="EMBL" id="KAE8304969.1"/>
    </source>
</evidence>
<dbReference type="AlphaFoldDB" id="A8BQN9"/>
<sequence>MEDGVAKIKPEFLVSHGTSNIGAHSLTKEGGRNVNFGTSSNSLRQLCNSIILNKQCKNPKCNAYHDLDEFSVYYTPPQTSISCHFLKTYGKCPFSVNCMYASSHFQESLDDLFAKKSVPTKEEVVPLLNAFPGATLADLRRGEYRKLGEKRSSVMPSTSFTSAFTRSKSSSEQKPLMLAPMCTVGTIPFRRLCIHYGCEITLCEMVFARDILHGDAQELRKIKRHPDEKCFGIQLAGRGQELMEIVNFISQCCSCDFIDLNAACPQDIATKKCCGAALAANLKKLVSSVDCMVRGGEHYGVPVFLKIRAGDLRGDWTGDSVAQALRLSGLYGLSVHLRTAKQRYSKLANWDYLVSMRHALDNCEESTAPDLEPQLKHDISSSTTNRPIIRTPPLLGGNGDIFDYTDLHRDDHSTVDYYLIARGALVKPWIFQEIKEGRRIDMSSQSRLEMLKLFASFCLEYYGSDAPGVEKARAQFLENWSFMCRYIPVGILDEPQKLNQRPPMFRGRDELETLMASQSASDWVTISEMLFGPVPAGFSFVPKHKSHGYVSESVN</sequence>
<dbReference type="GO" id="GO:0008270">
    <property type="term" value="F:zinc ion binding"/>
    <property type="evidence" value="ECO:0007669"/>
    <property type="project" value="UniProtKB-KW"/>
</dbReference>